<dbReference type="KEGG" id="kaf:KAFR_0B05460"/>
<dbReference type="GO" id="GO:0070979">
    <property type="term" value="P:protein K11-linked ubiquitination"/>
    <property type="evidence" value="ECO:0007669"/>
    <property type="project" value="TreeGrafter"/>
</dbReference>
<evidence type="ECO:0000313" key="7">
    <source>
        <dbReference type="EMBL" id="CCF56841.1"/>
    </source>
</evidence>
<evidence type="ECO:0000256" key="5">
    <source>
        <dbReference type="ARBA" id="ARBA00023306"/>
    </source>
</evidence>
<dbReference type="InterPro" id="IPR024790">
    <property type="entry name" value="APC4_long_dom"/>
</dbReference>
<keyword evidence="3" id="KW-0498">Mitosis</keyword>
<dbReference type="GO" id="GO:0051301">
    <property type="term" value="P:cell division"/>
    <property type="evidence" value="ECO:0007669"/>
    <property type="project" value="UniProtKB-KW"/>
</dbReference>
<name>H2AR41_KAZAF</name>
<dbReference type="AlphaFoldDB" id="H2AR41"/>
<keyword evidence="8" id="KW-1185">Reference proteome</keyword>
<dbReference type="STRING" id="1071382.H2AR41"/>
<keyword evidence="5" id="KW-0131">Cell cycle</keyword>
<evidence type="ECO:0000256" key="3">
    <source>
        <dbReference type="ARBA" id="ARBA00022776"/>
    </source>
</evidence>
<dbReference type="GeneID" id="13884723"/>
<sequence length="610" mass="70297">MNELNPKERSYCVYNKKLPLYTEKGPKGLMVYRRSDNTAIAHTIIKKWELVAGIYWDKISGKYLSIFFRDGSIRIIDVFKDGKLVAFLRTQFKNVDCTYWDRIEEQTTNEMKQFNKNIVDLMPSLIQFVSSANKLSLIPYTPSNANWRELDAKWKKNRVIDMHCLHQSETDSFLMVLNGDYYLTLKTPETDLSEKVPACSLIKSANSLYQCIYKDGSARKIDTSSFLSSKSCIDLLECILSLKDMSKYTRNHLDLLERVIIKPYLDFLEKICDGAFGREKLINELKITFLLGTISDELQDWLHYSVGDKNVTQWRTLCHDAYQQTTELFTIALMCACERMILLSERCFGLIMAFQFESGADDNSRLHELNELMSNLQDMLKSIIYTAEESANKFEMLKIFLSWLNDRVHEELDDDYKPQLSITQNSNTCYKLGKSFEYLLQEGKKDSEDILNFDIIKHTLEKIEANISRMNTKYIEPILENKIAIDTKIPFFKANYSPELTVTVRDIVKISQIPYVLYVVQLSSVTPTPINEVRVGTANIDGTSTNEKILPLSVVQMSNDIAVIKIIEEPSKKSKEYEIICSGAKEMITVYKTTLHIRDGRIEMALGPSN</sequence>
<feature type="domain" description="Anaphase-promoting complex subunit 4 long" evidence="6">
    <location>
        <begin position="229"/>
        <end position="411"/>
    </location>
</feature>
<organism evidence="7 8">
    <name type="scientific">Kazachstania africana (strain ATCC 22294 / BCRC 22015 / CBS 2517 / CECT 1963 / NBRC 1671 / NRRL Y-8276)</name>
    <name type="common">Yeast</name>
    <name type="synonym">Kluyveromyces africanus</name>
    <dbReference type="NCBI Taxonomy" id="1071382"/>
    <lineage>
        <taxon>Eukaryota</taxon>
        <taxon>Fungi</taxon>
        <taxon>Dikarya</taxon>
        <taxon>Ascomycota</taxon>
        <taxon>Saccharomycotina</taxon>
        <taxon>Saccharomycetes</taxon>
        <taxon>Saccharomycetales</taxon>
        <taxon>Saccharomycetaceae</taxon>
        <taxon>Kazachstania</taxon>
    </lineage>
</organism>
<dbReference type="GO" id="GO:0031145">
    <property type="term" value="P:anaphase-promoting complex-dependent catabolic process"/>
    <property type="evidence" value="ECO:0007669"/>
    <property type="project" value="InterPro"/>
</dbReference>
<dbReference type="PANTHER" id="PTHR13260:SF0">
    <property type="entry name" value="ANAPHASE-PROMOTING COMPLEX SUBUNIT 4"/>
    <property type="match status" value="1"/>
</dbReference>
<dbReference type="GO" id="GO:0005680">
    <property type="term" value="C:anaphase-promoting complex"/>
    <property type="evidence" value="ECO:0007669"/>
    <property type="project" value="InterPro"/>
</dbReference>
<dbReference type="PANTHER" id="PTHR13260">
    <property type="entry name" value="ANAPHASE PROMOTING COMPLEX SUBUNIT 4 APC4"/>
    <property type="match status" value="1"/>
</dbReference>
<dbReference type="InterPro" id="IPR024789">
    <property type="entry name" value="APC4"/>
</dbReference>
<dbReference type="OrthoDB" id="2110451at2759"/>
<keyword evidence="4" id="KW-0833">Ubl conjugation pathway</keyword>
<dbReference type="InParanoid" id="H2AR41"/>
<dbReference type="GO" id="GO:0034399">
    <property type="term" value="C:nuclear periphery"/>
    <property type="evidence" value="ECO:0007669"/>
    <property type="project" value="TreeGrafter"/>
</dbReference>
<dbReference type="FunCoup" id="H2AR41">
    <property type="interactions" value="242"/>
</dbReference>
<dbReference type="HOGENOM" id="CLU_030192_0_0_1"/>
<proteinExistence type="predicted"/>
<dbReference type="Pfam" id="PF12896">
    <property type="entry name" value="ANAPC4"/>
    <property type="match status" value="1"/>
</dbReference>
<accession>H2AR41</accession>
<evidence type="ECO:0000256" key="4">
    <source>
        <dbReference type="ARBA" id="ARBA00022786"/>
    </source>
</evidence>
<evidence type="ECO:0000313" key="8">
    <source>
        <dbReference type="Proteomes" id="UP000005220"/>
    </source>
</evidence>
<gene>
    <name evidence="7" type="primary">KAFR0B05460</name>
    <name evidence="7" type="ORF">KAFR_0B05460</name>
</gene>
<reference evidence="7 8" key="1">
    <citation type="journal article" date="2011" name="Proc. Natl. Acad. Sci. U.S.A.">
        <title>Evolutionary erosion of yeast sex chromosomes by mating-type switching accidents.</title>
        <authorList>
            <person name="Gordon J.L."/>
            <person name="Armisen D."/>
            <person name="Proux-Wera E."/>
            <person name="Oheigeartaigh S.S."/>
            <person name="Byrne K.P."/>
            <person name="Wolfe K.H."/>
        </authorList>
    </citation>
    <scope>NUCLEOTIDE SEQUENCE [LARGE SCALE GENOMIC DNA]</scope>
    <source>
        <strain evidence="8">ATCC 22294 / BCRC 22015 / CBS 2517 / CECT 1963 / NBRC 1671 / NRRL Y-8276</strain>
    </source>
</reference>
<keyword evidence="2" id="KW-0132">Cell division</keyword>
<dbReference type="Proteomes" id="UP000005220">
    <property type="component" value="Chromosome 2"/>
</dbReference>
<evidence type="ECO:0000256" key="1">
    <source>
        <dbReference type="ARBA" id="ARBA00016067"/>
    </source>
</evidence>
<evidence type="ECO:0000256" key="2">
    <source>
        <dbReference type="ARBA" id="ARBA00022618"/>
    </source>
</evidence>
<evidence type="ECO:0000259" key="6">
    <source>
        <dbReference type="Pfam" id="PF12896"/>
    </source>
</evidence>
<dbReference type="RefSeq" id="XP_003955976.1">
    <property type="nucleotide sequence ID" value="XM_003955927.1"/>
</dbReference>
<dbReference type="eggNOG" id="KOG4640">
    <property type="taxonomic scope" value="Eukaryota"/>
</dbReference>
<dbReference type="EMBL" id="HE650822">
    <property type="protein sequence ID" value="CCF56841.1"/>
    <property type="molecule type" value="Genomic_DNA"/>
</dbReference>
<protein>
    <recommendedName>
        <fullName evidence="1">Anaphase-promoting complex subunit 4</fullName>
    </recommendedName>
</protein>